<sequence length="359" mass="36790">MTEAFHVVLPGGIDDPAAPSGGNTYDRRVLTGLAATRDVHEIAVQATWPHPSAAARSALARALAGLPDGTTVLLDGLVGCAVPDLLEPEAGRLQLVVLVHLPLGDETGLSPAEAADLTARERRALHAAAAAVATSAGAARRLETLHDLPAGSVHVAPPGVDAAPLAEGSPGGGHLLCVAAVTPRKAQDVLVTALQSLSGLPWTCTLVGALDRAPDFTGHVQELAAAIPALAGGEGGRVHLVGTRTGEALAETYAGADLLVLPSLAETYGMVVTEALARGVPVLGTRVEGVPEALGTAADGTLPGMLVPPGDPEALATALRRWLTEPELRQQWRAAARSRRDGLRGWDETTRRLSEVLDA</sequence>
<proteinExistence type="predicted"/>
<dbReference type="GO" id="GO:0016757">
    <property type="term" value="F:glycosyltransferase activity"/>
    <property type="evidence" value="ECO:0007669"/>
    <property type="project" value="InterPro"/>
</dbReference>
<dbReference type="Gene3D" id="3.40.50.2000">
    <property type="entry name" value="Glycogen Phosphorylase B"/>
    <property type="match status" value="2"/>
</dbReference>
<dbReference type="KEGG" id="afs:AFR_19735"/>
<dbReference type="PANTHER" id="PTHR45947:SF3">
    <property type="entry name" value="SULFOQUINOVOSYL TRANSFERASE SQD2"/>
    <property type="match status" value="1"/>
</dbReference>
<organism evidence="3 4">
    <name type="scientific">Actinoplanes friuliensis DSM 7358</name>
    <dbReference type="NCBI Taxonomy" id="1246995"/>
    <lineage>
        <taxon>Bacteria</taxon>
        <taxon>Bacillati</taxon>
        <taxon>Actinomycetota</taxon>
        <taxon>Actinomycetes</taxon>
        <taxon>Micromonosporales</taxon>
        <taxon>Micromonosporaceae</taxon>
        <taxon>Actinoplanes</taxon>
    </lineage>
</organism>
<dbReference type="PANTHER" id="PTHR45947">
    <property type="entry name" value="SULFOQUINOVOSYL TRANSFERASE SQD2"/>
    <property type="match status" value="1"/>
</dbReference>
<keyword evidence="4" id="KW-1185">Reference proteome</keyword>
<dbReference type="InterPro" id="IPR001296">
    <property type="entry name" value="Glyco_trans_1"/>
</dbReference>
<protein>
    <submittedName>
        <fullName evidence="3">Group 1 glycosyl transferase</fullName>
    </submittedName>
</protein>
<dbReference type="HOGENOM" id="CLU_009583_16_0_11"/>
<dbReference type="STRING" id="1246995.AFR_19735"/>
<accession>U5VZB6</accession>
<evidence type="ECO:0000313" key="3">
    <source>
        <dbReference type="EMBL" id="AGZ42219.1"/>
    </source>
</evidence>
<reference evidence="3 4" key="1">
    <citation type="journal article" date="2014" name="J. Biotechnol.">
        <title>Complete genome sequence of the actinobacterium Actinoplanes friuliensis HAG 010964, producer of the lipopeptide antibiotic friulimycin.</title>
        <authorList>
            <person name="Ruckert C."/>
            <person name="Szczepanowski R."/>
            <person name="Albersmeier A."/>
            <person name="Goesmann A."/>
            <person name="Fischer N."/>
            <person name="Steinkamper A."/>
            <person name="Puhler A."/>
            <person name="Biener R."/>
            <person name="Schwartz D."/>
            <person name="Kalinowski J."/>
        </authorList>
    </citation>
    <scope>NUCLEOTIDE SEQUENCE [LARGE SCALE GENOMIC DNA]</scope>
    <source>
        <strain evidence="3 4">DSM 7358</strain>
    </source>
</reference>
<dbReference type="OrthoDB" id="9765330at2"/>
<dbReference type="eggNOG" id="COG0438">
    <property type="taxonomic scope" value="Bacteria"/>
</dbReference>
<evidence type="ECO:0000256" key="1">
    <source>
        <dbReference type="ARBA" id="ARBA00022679"/>
    </source>
</evidence>
<keyword evidence="1 3" id="KW-0808">Transferase</keyword>
<dbReference type="AlphaFoldDB" id="U5VZB6"/>
<dbReference type="SUPFAM" id="SSF53756">
    <property type="entry name" value="UDP-Glycosyltransferase/glycogen phosphorylase"/>
    <property type="match status" value="1"/>
</dbReference>
<dbReference type="CDD" id="cd03801">
    <property type="entry name" value="GT4_PimA-like"/>
    <property type="match status" value="1"/>
</dbReference>
<evidence type="ECO:0000259" key="2">
    <source>
        <dbReference type="Pfam" id="PF00534"/>
    </source>
</evidence>
<dbReference type="PATRIC" id="fig|1246995.3.peg.4004"/>
<dbReference type="EMBL" id="CP006272">
    <property type="protein sequence ID" value="AGZ42219.1"/>
    <property type="molecule type" value="Genomic_DNA"/>
</dbReference>
<name>U5VZB6_9ACTN</name>
<feature type="domain" description="Glycosyl transferase family 1" evidence="2">
    <location>
        <begin position="175"/>
        <end position="338"/>
    </location>
</feature>
<gene>
    <name evidence="3" type="ORF">AFR_19735</name>
</gene>
<dbReference type="RefSeq" id="WP_023362591.1">
    <property type="nucleotide sequence ID" value="NC_022657.1"/>
</dbReference>
<dbReference type="InterPro" id="IPR050194">
    <property type="entry name" value="Glycosyltransferase_grp1"/>
</dbReference>
<evidence type="ECO:0000313" key="4">
    <source>
        <dbReference type="Proteomes" id="UP000017746"/>
    </source>
</evidence>
<dbReference type="Proteomes" id="UP000017746">
    <property type="component" value="Chromosome"/>
</dbReference>
<dbReference type="Pfam" id="PF00534">
    <property type="entry name" value="Glycos_transf_1"/>
    <property type="match status" value="1"/>
</dbReference>